<accession>A0AA41Q5H1</accession>
<reference evidence="2" key="1">
    <citation type="submission" date="2022-01" db="EMBL/GenBank/DDBJ databases">
        <title>Genome-Based Taxonomic Classification of the Phylum Actinobacteria.</title>
        <authorList>
            <person name="Gao Y."/>
        </authorList>
    </citation>
    <scope>NUCLEOTIDE SEQUENCE</scope>
    <source>
        <strain evidence="2">KLBMP 8922</strain>
    </source>
</reference>
<gene>
    <name evidence="2" type="ORF">LZ495_26545</name>
</gene>
<keyword evidence="3" id="KW-1185">Reference proteome</keyword>
<dbReference type="Pfam" id="PF13788">
    <property type="entry name" value="DUF4180"/>
    <property type="match status" value="1"/>
</dbReference>
<dbReference type="InterPro" id="IPR025438">
    <property type="entry name" value="DUF4180"/>
</dbReference>
<sequence length="123" mass="13389">MTDTLEVVHDTAVLVCASDGAPVRSERDAMDLIGDAFGREAQWVAVPAGRFGDEFFALHTRVAGDIVQKFANYRLGLAVIGDISARTAESGALRDFVWESNRGSHLWFLPDLDALRTRLAPAS</sequence>
<evidence type="ECO:0000313" key="2">
    <source>
        <dbReference type="EMBL" id="MCF2530754.1"/>
    </source>
</evidence>
<evidence type="ECO:0000313" key="3">
    <source>
        <dbReference type="Proteomes" id="UP001165378"/>
    </source>
</evidence>
<protein>
    <submittedName>
        <fullName evidence="2">DUF4180 domain-containing protein</fullName>
    </submittedName>
</protein>
<proteinExistence type="predicted"/>
<dbReference type="EMBL" id="JAKFHA010000018">
    <property type="protein sequence ID" value="MCF2530754.1"/>
    <property type="molecule type" value="Genomic_DNA"/>
</dbReference>
<comment type="caution">
    <text evidence="2">The sequence shown here is derived from an EMBL/GenBank/DDBJ whole genome shotgun (WGS) entry which is preliminary data.</text>
</comment>
<feature type="domain" description="DUF4180" evidence="1">
    <location>
        <begin position="10"/>
        <end position="119"/>
    </location>
</feature>
<dbReference type="RefSeq" id="WP_235055415.1">
    <property type="nucleotide sequence ID" value="NZ_JAKFHA010000018.1"/>
</dbReference>
<organism evidence="2 3">
    <name type="scientific">Yinghuangia soli</name>
    <dbReference type="NCBI Taxonomy" id="2908204"/>
    <lineage>
        <taxon>Bacteria</taxon>
        <taxon>Bacillati</taxon>
        <taxon>Actinomycetota</taxon>
        <taxon>Actinomycetes</taxon>
        <taxon>Kitasatosporales</taxon>
        <taxon>Streptomycetaceae</taxon>
        <taxon>Yinghuangia</taxon>
    </lineage>
</organism>
<dbReference type="Proteomes" id="UP001165378">
    <property type="component" value="Unassembled WGS sequence"/>
</dbReference>
<name>A0AA41Q5H1_9ACTN</name>
<dbReference type="AlphaFoldDB" id="A0AA41Q5H1"/>
<evidence type="ECO:0000259" key="1">
    <source>
        <dbReference type="Pfam" id="PF13788"/>
    </source>
</evidence>